<keyword evidence="3" id="KW-0998">Cell outer membrane</keyword>
<accession>X1AWQ4</accession>
<proteinExistence type="predicted"/>
<keyword evidence="2" id="KW-0472">Membrane</keyword>
<organism evidence="5">
    <name type="scientific">marine sediment metagenome</name>
    <dbReference type="NCBI Taxonomy" id="412755"/>
    <lineage>
        <taxon>unclassified sequences</taxon>
        <taxon>metagenomes</taxon>
        <taxon>ecological metagenomes</taxon>
    </lineage>
</organism>
<feature type="domain" description="TonB-dependent transporter Oar-like beta-barrel" evidence="4">
    <location>
        <begin position="57"/>
        <end position="282"/>
    </location>
</feature>
<evidence type="ECO:0000256" key="2">
    <source>
        <dbReference type="ARBA" id="ARBA00023136"/>
    </source>
</evidence>
<dbReference type="InterPro" id="IPR036942">
    <property type="entry name" value="Beta-barrel_TonB_sf"/>
</dbReference>
<dbReference type="Pfam" id="PF25183">
    <property type="entry name" value="OMP_b-brl_4"/>
    <property type="match status" value="1"/>
</dbReference>
<name>X1AWQ4_9ZZZZ</name>
<dbReference type="AlphaFoldDB" id="X1AWQ4"/>
<sequence length="295" mass="34348">EFEQTIYGLDRYKDGNPYYTYWMDYNAGDKYYYDTDDMEGRLRVRPFGPRGTVWKYDNTRRFSAFVQDSIVKGKLAVNVGLRLDYGYQYEPEQTRPDMIDLYNIGPEFLNPDLAATPTLLLHALNDQYHNDPEIEFNQTSAFDAVTTPYKKIVEFTTLSPRIGLVYDLFGDGKTALKASFSRYYEPIWSAKYNAANIISGGAMNWYWYDLNEDGFMDLPIPDGEHGSPADLSLTDIDGDQYRLTQYDVQDPDWQYYVDDLKAPYMHEFVLGVDHELAKDFRLGFQLIYKVNKNIV</sequence>
<dbReference type="Gene3D" id="2.40.170.20">
    <property type="entry name" value="TonB-dependent receptor, beta-barrel domain"/>
    <property type="match status" value="1"/>
</dbReference>
<dbReference type="EMBL" id="BART01018655">
    <property type="protein sequence ID" value="GAG76608.1"/>
    <property type="molecule type" value="Genomic_DNA"/>
</dbReference>
<protein>
    <recommendedName>
        <fullName evidence="4">TonB-dependent transporter Oar-like beta-barrel domain-containing protein</fullName>
    </recommendedName>
</protein>
<evidence type="ECO:0000256" key="1">
    <source>
        <dbReference type="ARBA" id="ARBA00004442"/>
    </source>
</evidence>
<gene>
    <name evidence="5" type="ORF">S01H4_35150</name>
</gene>
<feature type="non-terminal residue" evidence="5">
    <location>
        <position position="295"/>
    </location>
</feature>
<dbReference type="SUPFAM" id="SSF56935">
    <property type="entry name" value="Porins"/>
    <property type="match status" value="1"/>
</dbReference>
<reference evidence="5" key="1">
    <citation type="journal article" date="2014" name="Front. Microbiol.">
        <title>High frequency of phylogenetically diverse reductive dehalogenase-homologous genes in deep subseafloor sedimentary metagenomes.</title>
        <authorList>
            <person name="Kawai M."/>
            <person name="Futagami T."/>
            <person name="Toyoda A."/>
            <person name="Takaki Y."/>
            <person name="Nishi S."/>
            <person name="Hori S."/>
            <person name="Arai W."/>
            <person name="Tsubouchi T."/>
            <person name="Morono Y."/>
            <person name="Uchiyama I."/>
            <person name="Ito T."/>
            <person name="Fujiyama A."/>
            <person name="Inagaki F."/>
            <person name="Takami H."/>
        </authorList>
    </citation>
    <scope>NUCLEOTIDE SEQUENCE</scope>
    <source>
        <strain evidence="5">Expedition CK06-06</strain>
    </source>
</reference>
<feature type="non-terminal residue" evidence="5">
    <location>
        <position position="1"/>
    </location>
</feature>
<evidence type="ECO:0000256" key="3">
    <source>
        <dbReference type="ARBA" id="ARBA00023237"/>
    </source>
</evidence>
<evidence type="ECO:0000313" key="5">
    <source>
        <dbReference type="EMBL" id="GAG76608.1"/>
    </source>
</evidence>
<comment type="subcellular location">
    <subcellularLocation>
        <location evidence="1">Cell outer membrane</location>
    </subcellularLocation>
</comment>
<evidence type="ECO:0000259" key="4">
    <source>
        <dbReference type="Pfam" id="PF25183"/>
    </source>
</evidence>
<comment type="caution">
    <text evidence="5">The sequence shown here is derived from an EMBL/GenBank/DDBJ whole genome shotgun (WGS) entry which is preliminary data.</text>
</comment>
<dbReference type="InterPro" id="IPR057601">
    <property type="entry name" value="Oar-like_b-barrel"/>
</dbReference>
<dbReference type="GO" id="GO:0009279">
    <property type="term" value="C:cell outer membrane"/>
    <property type="evidence" value="ECO:0007669"/>
    <property type="project" value="UniProtKB-SubCell"/>
</dbReference>